<evidence type="ECO:0000313" key="7">
    <source>
        <dbReference type="EMBL" id="EYF07139.1"/>
    </source>
</evidence>
<evidence type="ECO:0000256" key="3">
    <source>
        <dbReference type="ARBA" id="ARBA00022692"/>
    </source>
</evidence>
<accession>A0A017TD42</accession>
<evidence type="ECO:0000259" key="6">
    <source>
        <dbReference type="Pfam" id="PF07244"/>
    </source>
</evidence>
<protein>
    <submittedName>
        <fullName evidence="7">Outer membrane protein assembly factor YaeT</fullName>
    </submittedName>
</protein>
<dbReference type="PANTHER" id="PTHR12815">
    <property type="entry name" value="SORTING AND ASSEMBLY MACHINERY SAMM50 PROTEIN FAMILY MEMBER"/>
    <property type="match status" value="1"/>
</dbReference>
<dbReference type="Pfam" id="PF07244">
    <property type="entry name" value="POTRA"/>
    <property type="match status" value="2"/>
</dbReference>
<dbReference type="GO" id="GO:0019867">
    <property type="term" value="C:outer membrane"/>
    <property type="evidence" value="ECO:0007669"/>
    <property type="project" value="InterPro"/>
</dbReference>
<proteinExistence type="predicted"/>
<dbReference type="InterPro" id="IPR039910">
    <property type="entry name" value="D15-like"/>
</dbReference>
<organism evidence="7 8">
    <name type="scientific">Chondromyces apiculatus DSM 436</name>
    <dbReference type="NCBI Taxonomy" id="1192034"/>
    <lineage>
        <taxon>Bacteria</taxon>
        <taxon>Pseudomonadati</taxon>
        <taxon>Myxococcota</taxon>
        <taxon>Polyangia</taxon>
        <taxon>Polyangiales</taxon>
        <taxon>Polyangiaceae</taxon>
        <taxon>Chondromyces</taxon>
    </lineage>
</organism>
<dbReference type="EMBL" id="ASRX01000011">
    <property type="protein sequence ID" value="EYF07139.1"/>
    <property type="molecule type" value="Genomic_DNA"/>
</dbReference>
<dbReference type="InterPro" id="IPR010827">
    <property type="entry name" value="BamA/TamA_POTRA"/>
</dbReference>
<dbReference type="eggNOG" id="COG0729">
    <property type="taxonomic scope" value="Bacteria"/>
</dbReference>
<feature type="domain" description="Bacterial surface antigen (D15)" evidence="5">
    <location>
        <begin position="451"/>
        <end position="707"/>
    </location>
</feature>
<evidence type="ECO:0000313" key="8">
    <source>
        <dbReference type="Proteomes" id="UP000019678"/>
    </source>
</evidence>
<keyword evidence="4" id="KW-0472">Membrane</keyword>
<comment type="caution">
    <text evidence="7">The sequence shown here is derived from an EMBL/GenBank/DDBJ whole genome shotgun (WGS) entry which is preliminary data.</text>
</comment>
<dbReference type="InterPro" id="IPR000184">
    <property type="entry name" value="Bac_surfAg_D15"/>
</dbReference>
<dbReference type="Pfam" id="PF01103">
    <property type="entry name" value="Omp85"/>
    <property type="match status" value="1"/>
</dbReference>
<reference evidence="7 8" key="1">
    <citation type="submission" date="2013-05" db="EMBL/GenBank/DDBJ databases">
        <title>Genome assembly of Chondromyces apiculatus DSM 436.</title>
        <authorList>
            <person name="Sharma G."/>
            <person name="Khatri I."/>
            <person name="Kaur C."/>
            <person name="Mayilraj S."/>
            <person name="Subramanian S."/>
        </authorList>
    </citation>
    <scope>NUCLEOTIDE SEQUENCE [LARGE SCALE GENOMIC DNA]</scope>
    <source>
        <strain evidence="7 8">DSM 436</strain>
    </source>
</reference>
<evidence type="ECO:0000256" key="1">
    <source>
        <dbReference type="ARBA" id="ARBA00004370"/>
    </source>
</evidence>
<feature type="domain" description="POTRA" evidence="6">
    <location>
        <begin position="41"/>
        <end position="139"/>
    </location>
</feature>
<dbReference type="Gene3D" id="2.40.160.50">
    <property type="entry name" value="membrane protein fhac: a member of the omp85/tpsb transporter family"/>
    <property type="match status" value="1"/>
</dbReference>
<feature type="domain" description="POTRA" evidence="6">
    <location>
        <begin position="257"/>
        <end position="331"/>
    </location>
</feature>
<keyword evidence="3" id="KW-0812">Transmembrane</keyword>
<dbReference type="PANTHER" id="PTHR12815:SF18">
    <property type="entry name" value="SORTING AND ASSEMBLY MACHINERY COMPONENT 50 HOMOLOG"/>
    <property type="match status" value="1"/>
</dbReference>
<evidence type="ECO:0000259" key="5">
    <source>
        <dbReference type="Pfam" id="PF01103"/>
    </source>
</evidence>
<evidence type="ECO:0000256" key="2">
    <source>
        <dbReference type="ARBA" id="ARBA00022452"/>
    </source>
</evidence>
<dbReference type="Proteomes" id="UP000019678">
    <property type="component" value="Unassembled WGS sequence"/>
</dbReference>
<keyword evidence="2" id="KW-1134">Transmembrane beta strand</keyword>
<keyword evidence="8" id="KW-1185">Reference proteome</keyword>
<dbReference type="RefSeq" id="WP_044238122.1">
    <property type="nucleotide sequence ID" value="NZ_ASRX01000011.1"/>
</dbReference>
<dbReference type="Gene3D" id="3.10.20.310">
    <property type="entry name" value="membrane protein fhac"/>
    <property type="match status" value="2"/>
</dbReference>
<comment type="subcellular location">
    <subcellularLocation>
        <location evidence="1">Membrane</location>
    </subcellularLocation>
</comment>
<evidence type="ECO:0000256" key="4">
    <source>
        <dbReference type="ARBA" id="ARBA00023136"/>
    </source>
</evidence>
<gene>
    <name evidence="7" type="ORF">CAP_0618</name>
</gene>
<sequence>MLGTLCSALALFFLGIGCRDISRPPCSRPDLSGCPIDAVYVDGNAKVGGGDIEGAIATAESSRLLGGALENVPILRILDVVSVKYERFDRFVLERDLARVERYYQARGYYSARARAGRVHRIEDREGGRVAVEIVVEEGVPVVVGAIETPMADRPRLFKDKPACQRDLGKHPVRLEWSDAIANDMRRVLGAVVEARNNVEAGEPFDESTYEDTKGLILRALTERGFPYAKIEGYVCVDLVARKAQVTYQIKMGPRSRFGPVKIEGLDEIPERPIRAAIKAIEGEPFSTDKLDDSQRALSEFGVFGAIDIEIGRSPEGEPENPVVPITFKLQPARLRSVKLGGGGELGGRTEVHLVAGWEDRNFLGGLRRFTVEARPGLVFYPTTISTLFDDLPSDVLFEAQLKAELRQPDVIDPRTTAVFRGALRRYRLQSSQFNREDVVVEGKEKVVGYYEYSGAVGLERPFLRNDILTAALYYNLQLNQPFAYINGPPPAGFRTLLLPYLQSVVTLDLRRDSDGKLTRIAPHKGFWASVDAELAGYIFGDANDVRLQPEIRGYLPVTKKTTLALRLMVGMLFPTNYGTAFTDPDSTEIQRARDLQVLQFRAFFSGGPNSNRGYPYNQVGPHDNVPSLTGLTNGLVPTGGLSLWEASVELRTPIVGDLGAAFFLDASDVTRTEVTYRLTHPHLSTGLGLRYATPIGPLRVDLGFRIPCVQVAGVCPNEPLPVGEGKPDELLGLPLAFNLGIGEAF</sequence>
<dbReference type="STRING" id="1192034.CAP_0618"/>
<name>A0A017TD42_9BACT</name>
<dbReference type="AlphaFoldDB" id="A0A017TD42"/>